<dbReference type="InterPro" id="IPR000792">
    <property type="entry name" value="Tscrpt_reg_LuxR_C"/>
</dbReference>
<sequence length="226" mass="23874">MTAAPDEAAAVVRVAVADDQAVVRMGLRALLDRAEGVSWAGEAADGREALALLRRVRPDVLLLDIRMPGMDGLDTLRAIAADPGLRGTKVVVVTTFAVDEYVFAALQAGASGFVLKDSAPDELVNAVRVVAAGEALLSPAITRKVIGLFGRHGGGPVEGVETLTPRERELVAWVATGRSNEEIAKELTISPDTVRTHVSRAMVKLHARDRAQLVVFAMRAGLALPT</sequence>
<dbReference type="PROSITE" id="PS00622">
    <property type="entry name" value="HTH_LUXR_1"/>
    <property type="match status" value="1"/>
</dbReference>
<evidence type="ECO:0000256" key="5">
    <source>
        <dbReference type="PROSITE-ProRule" id="PRU00169"/>
    </source>
</evidence>
<protein>
    <submittedName>
        <fullName evidence="8">Response regulator</fullName>
    </submittedName>
</protein>
<dbReference type="SUPFAM" id="SSF52172">
    <property type="entry name" value="CheY-like"/>
    <property type="match status" value="1"/>
</dbReference>
<evidence type="ECO:0000256" key="1">
    <source>
        <dbReference type="ARBA" id="ARBA00022553"/>
    </source>
</evidence>
<dbReference type="PANTHER" id="PTHR43214">
    <property type="entry name" value="TWO-COMPONENT RESPONSE REGULATOR"/>
    <property type="match status" value="1"/>
</dbReference>
<keyword evidence="4" id="KW-0804">Transcription</keyword>
<dbReference type="EMBL" id="JBHMCF010000011">
    <property type="protein sequence ID" value="MFB9471062.1"/>
    <property type="molecule type" value="Genomic_DNA"/>
</dbReference>
<dbReference type="InterPro" id="IPR001789">
    <property type="entry name" value="Sig_transdc_resp-reg_receiver"/>
</dbReference>
<keyword evidence="1 5" id="KW-0597">Phosphoprotein</keyword>
<dbReference type="InterPro" id="IPR011006">
    <property type="entry name" value="CheY-like_superfamily"/>
</dbReference>
<dbReference type="Gene3D" id="3.40.50.2300">
    <property type="match status" value="1"/>
</dbReference>
<evidence type="ECO:0000256" key="2">
    <source>
        <dbReference type="ARBA" id="ARBA00023015"/>
    </source>
</evidence>
<dbReference type="PROSITE" id="PS50043">
    <property type="entry name" value="HTH_LUXR_2"/>
    <property type="match status" value="1"/>
</dbReference>
<reference evidence="8 9" key="1">
    <citation type="submission" date="2024-09" db="EMBL/GenBank/DDBJ databases">
        <authorList>
            <person name="Sun Q."/>
            <person name="Mori K."/>
        </authorList>
    </citation>
    <scope>NUCLEOTIDE SEQUENCE [LARGE SCALE GENOMIC DNA]</scope>
    <source>
        <strain evidence="8 9">JCM 3324</strain>
    </source>
</reference>
<proteinExistence type="predicted"/>
<accession>A0ABV5NLF7</accession>
<evidence type="ECO:0000256" key="4">
    <source>
        <dbReference type="ARBA" id="ARBA00023163"/>
    </source>
</evidence>
<dbReference type="PRINTS" id="PR00038">
    <property type="entry name" value="HTHLUXR"/>
</dbReference>
<comment type="caution">
    <text evidence="8">The sequence shown here is derived from an EMBL/GenBank/DDBJ whole genome shotgun (WGS) entry which is preliminary data.</text>
</comment>
<dbReference type="SMART" id="SM00421">
    <property type="entry name" value="HTH_LUXR"/>
    <property type="match status" value="1"/>
</dbReference>
<feature type="modified residue" description="4-aspartylphosphate" evidence="5">
    <location>
        <position position="64"/>
    </location>
</feature>
<dbReference type="PROSITE" id="PS50110">
    <property type="entry name" value="RESPONSE_REGULATORY"/>
    <property type="match status" value="1"/>
</dbReference>
<evidence type="ECO:0000256" key="3">
    <source>
        <dbReference type="ARBA" id="ARBA00023125"/>
    </source>
</evidence>
<keyword evidence="3" id="KW-0238">DNA-binding</keyword>
<dbReference type="Proteomes" id="UP001589568">
    <property type="component" value="Unassembled WGS sequence"/>
</dbReference>
<keyword evidence="2" id="KW-0805">Transcription regulation</keyword>
<dbReference type="InterPro" id="IPR058245">
    <property type="entry name" value="NreC/VraR/RcsB-like_REC"/>
</dbReference>
<evidence type="ECO:0000313" key="8">
    <source>
        <dbReference type="EMBL" id="MFB9471062.1"/>
    </source>
</evidence>
<keyword evidence="9" id="KW-1185">Reference proteome</keyword>
<dbReference type="SUPFAM" id="SSF46894">
    <property type="entry name" value="C-terminal effector domain of the bipartite response regulators"/>
    <property type="match status" value="1"/>
</dbReference>
<dbReference type="RefSeq" id="WP_379483353.1">
    <property type="nucleotide sequence ID" value="NZ_JBHMCF010000011.1"/>
</dbReference>
<dbReference type="PANTHER" id="PTHR43214:SF24">
    <property type="entry name" value="TRANSCRIPTIONAL REGULATORY PROTEIN NARL-RELATED"/>
    <property type="match status" value="1"/>
</dbReference>
<feature type="domain" description="HTH luxR-type" evidence="6">
    <location>
        <begin position="156"/>
        <end position="221"/>
    </location>
</feature>
<dbReference type="SMART" id="SM00448">
    <property type="entry name" value="REC"/>
    <property type="match status" value="1"/>
</dbReference>
<dbReference type="Pfam" id="PF00196">
    <property type="entry name" value="GerE"/>
    <property type="match status" value="1"/>
</dbReference>
<dbReference type="Pfam" id="PF00072">
    <property type="entry name" value="Response_reg"/>
    <property type="match status" value="1"/>
</dbReference>
<evidence type="ECO:0000313" key="9">
    <source>
        <dbReference type="Proteomes" id="UP001589568"/>
    </source>
</evidence>
<evidence type="ECO:0000259" key="7">
    <source>
        <dbReference type="PROSITE" id="PS50110"/>
    </source>
</evidence>
<dbReference type="CDD" id="cd17535">
    <property type="entry name" value="REC_NarL-like"/>
    <property type="match status" value="1"/>
</dbReference>
<name>A0ABV5NLF7_9ACTN</name>
<dbReference type="InterPro" id="IPR039420">
    <property type="entry name" value="WalR-like"/>
</dbReference>
<feature type="domain" description="Response regulatory" evidence="7">
    <location>
        <begin position="13"/>
        <end position="131"/>
    </location>
</feature>
<organism evidence="8 9">
    <name type="scientific">Nonomuraea salmonea</name>
    <dbReference type="NCBI Taxonomy" id="46181"/>
    <lineage>
        <taxon>Bacteria</taxon>
        <taxon>Bacillati</taxon>
        <taxon>Actinomycetota</taxon>
        <taxon>Actinomycetes</taxon>
        <taxon>Streptosporangiales</taxon>
        <taxon>Streptosporangiaceae</taxon>
        <taxon>Nonomuraea</taxon>
    </lineage>
</organism>
<dbReference type="InterPro" id="IPR016032">
    <property type="entry name" value="Sig_transdc_resp-reg_C-effctor"/>
</dbReference>
<dbReference type="CDD" id="cd06170">
    <property type="entry name" value="LuxR_C_like"/>
    <property type="match status" value="1"/>
</dbReference>
<gene>
    <name evidence="8" type="ORF">ACFFR3_16180</name>
</gene>
<evidence type="ECO:0000259" key="6">
    <source>
        <dbReference type="PROSITE" id="PS50043"/>
    </source>
</evidence>